<evidence type="ECO:0000313" key="3">
    <source>
        <dbReference type="EMBL" id="KIA60828.1"/>
    </source>
</evidence>
<feature type="region of interest" description="Disordered" evidence="1">
    <location>
        <begin position="41"/>
        <end position="110"/>
    </location>
</feature>
<evidence type="ECO:0000259" key="2">
    <source>
        <dbReference type="Pfam" id="PF15647"/>
    </source>
</evidence>
<dbReference type="Proteomes" id="UP000031364">
    <property type="component" value="Unassembled WGS sequence"/>
</dbReference>
<organism evidence="3 4">
    <name type="scientific">Nocardia vulneris</name>
    <dbReference type="NCBI Taxonomy" id="1141657"/>
    <lineage>
        <taxon>Bacteria</taxon>
        <taxon>Bacillati</taxon>
        <taxon>Actinomycetota</taxon>
        <taxon>Actinomycetes</taxon>
        <taxon>Mycobacteriales</taxon>
        <taxon>Nocardiaceae</taxon>
        <taxon>Nocardia</taxon>
    </lineage>
</organism>
<feature type="region of interest" description="Disordered" evidence="1">
    <location>
        <begin position="301"/>
        <end position="386"/>
    </location>
</feature>
<feature type="compositionally biased region" description="Basic and acidic residues" evidence="1">
    <location>
        <begin position="310"/>
        <end position="321"/>
    </location>
</feature>
<sequence length="487" mass="50768">MVTTPGEEHPDGGDRRLVPLLVLTAAAGFTAAYPRGRARLDASSNPVNGLIKPVGKSSSAGFDEGGGGGASTTSNTQQGVLGVLYPELSPDYPSHAESAPAVPAKPPLAEGETELDPTVTTLLLGQGASATQQSTTEGNTTTTTTTAYIPGADPMTSTRTAQSFDTPDGGRQVYGYDSRGALDTITTTGADGVVRTYRPARDGDGNIIPNSFTYTDSNGVTYGLATTFDSNGDLVTAFEEATLTMSSYGQNNGQTELTNTDTLDEGRALATTEEAQALVLAPLLAEGGLARAGTWLGKLLIGEGRSGGGKGEKGSEGRSERSGGNSDRGTENRSGGSDKGETRPREGGPNRDDTPNRPSGEQPNAPDDLPKGQQYSGDLQKVNKPDADADKLAERIGGQSRMKFGNDPSGREFDVVSDEFIGQAKPGGQQLGSAFRNQGKESFEAARATGRKVYYHFDGEPGPGVIDKLYEYSARYGVDVVIDTTPF</sequence>
<feature type="compositionally biased region" description="Basic and acidic residues" evidence="1">
    <location>
        <begin position="328"/>
        <end position="355"/>
    </location>
</feature>
<dbReference type="Pfam" id="PF15647">
    <property type="entry name" value="Tox-REase-3"/>
    <property type="match status" value="1"/>
</dbReference>
<keyword evidence="4" id="KW-1185">Reference proteome</keyword>
<reference evidence="3 4" key="1">
    <citation type="journal article" date="2014" name="Int. J. Syst. Evol. Microbiol.">
        <title>Nocardia vulneris sp. nov., isolated from wounds of human patients in North America.</title>
        <authorList>
            <person name="Lasker B.A."/>
            <person name="Bell M."/>
            <person name="Klenk H.P."/>
            <person name="Sproer C."/>
            <person name="Schumann C."/>
            <person name="Schumann P."/>
            <person name="Brown J.M."/>
        </authorList>
    </citation>
    <scope>NUCLEOTIDE SEQUENCE [LARGE SCALE GENOMIC DNA]</scope>
    <source>
        <strain evidence="3 4">W9851</strain>
    </source>
</reference>
<proteinExistence type="predicted"/>
<dbReference type="InterPro" id="IPR028905">
    <property type="entry name" value="Tox-REase-3_dom"/>
</dbReference>
<protein>
    <recommendedName>
        <fullName evidence="2">Tox-REase-3 domain-containing protein</fullName>
    </recommendedName>
</protein>
<feature type="compositionally biased region" description="Low complexity" evidence="1">
    <location>
        <begin position="131"/>
        <end position="146"/>
    </location>
</feature>
<evidence type="ECO:0000256" key="1">
    <source>
        <dbReference type="SAM" id="MobiDB-lite"/>
    </source>
</evidence>
<feature type="domain" description="Tox-REase-3" evidence="2">
    <location>
        <begin position="379"/>
        <end position="469"/>
    </location>
</feature>
<feature type="region of interest" description="Disordered" evidence="1">
    <location>
        <begin position="128"/>
        <end position="169"/>
    </location>
</feature>
<name>A0ABR4Z659_9NOCA</name>
<comment type="caution">
    <text evidence="3">The sequence shown here is derived from an EMBL/GenBank/DDBJ whole genome shotgun (WGS) entry which is preliminary data.</text>
</comment>
<dbReference type="EMBL" id="JNFP01000058">
    <property type="protein sequence ID" value="KIA60828.1"/>
    <property type="molecule type" value="Genomic_DNA"/>
</dbReference>
<accession>A0ABR4Z659</accession>
<feature type="compositionally biased region" description="Polar residues" evidence="1">
    <location>
        <begin position="155"/>
        <end position="165"/>
    </location>
</feature>
<evidence type="ECO:0000313" key="4">
    <source>
        <dbReference type="Proteomes" id="UP000031364"/>
    </source>
</evidence>
<gene>
    <name evidence="3" type="ORF">FG87_34650</name>
</gene>